<evidence type="ECO:0000313" key="2">
    <source>
        <dbReference type="Proteomes" id="UP000185578"/>
    </source>
</evidence>
<sequence>MNTEYMEAELTGVTTLAGSPKEVRKQLANTNEGQVVAVTVAHASERDLRALESTIASFALLVGSVTAQREQQTLETLVEALVPVAPPRPALLKEAAMIARARTAILQGADWPTAAQVAELAGFSPINPSAQPNKWKRDGLIFALNHHGVDYFPGYGLDPDTGFRPRKAMARILEVFAGSKDGWTLAGWFLTPNGFLGGKRPQDLMASAPEQVLEAARDEMEGVAHG</sequence>
<dbReference type="OrthoDB" id="111944at2"/>
<dbReference type="EMBL" id="MSCT01000011">
    <property type="protein sequence ID" value="OLF53828.1"/>
    <property type="molecule type" value="Genomic_DNA"/>
</dbReference>
<reference evidence="1 2" key="1">
    <citation type="submission" date="2016-12" db="EMBL/GenBank/DDBJ databases">
        <authorList>
            <person name="Song W.-J."/>
            <person name="Kurnit D.M."/>
        </authorList>
    </citation>
    <scope>NUCLEOTIDE SEQUENCE [LARGE SCALE GENOMIC DNA]</scope>
    <source>
        <strain evidence="1 2">PCL1601</strain>
    </source>
</reference>
<name>A0A1Q8EPV9_9PSED</name>
<proteinExistence type="predicted"/>
<gene>
    <name evidence="1" type="ORF">BTN82_15285</name>
</gene>
<dbReference type="RefSeq" id="WP_075119963.1">
    <property type="nucleotide sequence ID" value="NZ_MSCT01000011.1"/>
</dbReference>
<organism evidence="1 2">
    <name type="scientific">Pseudomonas chlororaphis</name>
    <dbReference type="NCBI Taxonomy" id="587753"/>
    <lineage>
        <taxon>Bacteria</taxon>
        <taxon>Pseudomonadati</taxon>
        <taxon>Pseudomonadota</taxon>
        <taxon>Gammaproteobacteria</taxon>
        <taxon>Pseudomonadales</taxon>
        <taxon>Pseudomonadaceae</taxon>
        <taxon>Pseudomonas</taxon>
    </lineage>
</organism>
<dbReference type="AlphaFoldDB" id="A0A1Q8EPV9"/>
<evidence type="ECO:0000313" key="1">
    <source>
        <dbReference type="EMBL" id="OLF53828.1"/>
    </source>
</evidence>
<dbReference type="Proteomes" id="UP000185578">
    <property type="component" value="Unassembled WGS sequence"/>
</dbReference>
<protein>
    <submittedName>
        <fullName evidence="1">Uncharacterized protein</fullName>
    </submittedName>
</protein>
<comment type="caution">
    <text evidence="1">The sequence shown here is derived from an EMBL/GenBank/DDBJ whole genome shotgun (WGS) entry which is preliminary data.</text>
</comment>
<accession>A0A1Q8EPV9</accession>